<gene>
    <name evidence="10" type="primary">RP-L24e</name>
    <name evidence="10" type="synonym">RPL24</name>
    <name evidence="8" type="synonym">rpl24e</name>
</gene>
<evidence type="ECO:0000256" key="4">
    <source>
        <dbReference type="ARBA" id="ARBA00022833"/>
    </source>
</evidence>
<dbReference type="GO" id="GO:0005840">
    <property type="term" value="C:ribosome"/>
    <property type="evidence" value="ECO:0007669"/>
    <property type="project" value="UniProtKB-KW"/>
</dbReference>
<dbReference type="InterPro" id="IPR038630">
    <property type="entry name" value="L24e/L24_sf"/>
</dbReference>
<evidence type="ECO:0000256" key="8">
    <source>
        <dbReference type="HAMAP-Rule" id="MF_00773"/>
    </source>
</evidence>
<dbReference type="AlphaFoldDB" id="A0A075GTG8"/>
<dbReference type="GO" id="GO:1990904">
    <property type="term" value="C:ribonucleoprotein complex"/>
    <property type="evidence" value="ECO:0007669"/>
    <property type="project" value="UniProtKB-KW"/>
</dbReference>
<protein>
    <recommendedName>
        <fullName evidence="8">Large ribosomal subunit protein eL24</fullName>
    </recommendedName>
</protein>
<name>A0A075GTG8_9EURY</name>
<evidence type="ECO:0000256" key="1">
    <source>
        <dbReference type="ARBA" id="ARBA00005647"/>
    </source>
</evidence>
<dbReference type="GO" id="GO:0003735">
    <property type="term" value="F:structural constituent of ribosome"/>
    <property type="evidence" value="ECO:0007669"/>
    <property type="project" value="InterPro"/>
</dbReference>
<feature type="domain" description="Large ribosomal subunit protein eL24-related N-terminal" evidence="9">
    <location>
        <begin position="5"/>
        <end position="58"/>
    </location>
</feature>
<reference evidence="10" key="1">
    <citation type="journal article" date="2014" name="Genome Biol. Evol.">
        <title>Pangenome evidence for extensive interdomain horizontal transfer affecting lineage core and shell genes in uncultured planktonic thaumarchaeota and euryarchaeota.</title>
        <authorList>
            <person name="Deschamps P."/>
            <person name="Zivanovic Y."/>
            <person name="Moreira D."/>
            <person name="Rodriguez-Valera F."/>
            <person name="Lopez-Garcia P."/>
        </authorList>
    </citation>
    <scope>NUCLEOTIDE SEQUENCE</scope>
</reference>
<comment type="function">
    <text evidence="8">Binds to the 23S rRNA.</text>
</comment>
<dbReference type="EMBL" id="KF900744">
    <property type="protein sequence ID" value="AIF05587.1"/>
    <property type="molecule type" value="Genomic_DNA"/>
</dbReference>
<accession>A0A075GTG8</accession>
<dbReference type="GO" id="GO:0046872">
    <property type="term" value="F:metal ion binding"/>
    <property type="evidence" value="ECO:0007669"/>
    <property type="project" value="UniProtKB-KW"/>
</dbReference>
<dbReference type="GO" id="GO:0019843">
    <property type="term" value="F:rRNA binding"/>
    <property type="evidence" value="ECO:0007669"/>
    <property type="project" value="UniProtKB-UniRule"/>
</dbReference>
<keyword evidence="5 8" id="KW-0694">RNA-binding</keyword>
<dbReference type="SUPFAM" id="SSF57716">
    <property type="entry name" value="Glucocorticoid receptor-like (DNA-binding domain)"/>
    <property type="match status" value="1"/>
</dbReference>
<dbReference type="Pfam" id="PF01246">
    <property type="entry name" value="Ribosomal_L24e"/>
    <property type="match status" value="1"/>
</dbReference>
<comment type="similarity">
    <text evidence="1 8">Belongs to the eukaryotic ribosomal protein eL24 family.</text>
</comment>
<dbReference type="InterPro" id="IPR056366">
    <property type="entry name" value="Ribosomal_eL24"/>
</dbReference>
<dbReference type="PANTHER" id="PTHR10792:SF1">
    <property type="entry name" value="RIBOSOMAL PROTEIN L24"/>
    <property type="match status" value="1"/>
</dbReference>
<keyword evidence="4" id="KW-0862">Zinc</keyword>
<comment type="caution">
    <text evidence="8">Lacks conserved residue(s) required for the propagation of feature annotation.</text>
</comment>
<keyword evidence="2" id="KW-0479">Metal-binding</keyword>
<dbReference type="NCBIfam" id="NF034186">
    <property type="entry name" value="PRK14891.1-1"/>
    <property type="match status" value="1"/>
</dbReference>
<comment type="subunit">
    <text evidence="8">Part of the 50S ribosomal subunit. Forms a cluster with proteins L3 and L14.</text>
</comment>
<keyword evidence="6 8" id="KW-0689">Ribosomal protein</keyword>
<evidence type="ECO:0000256" key="6">
    <source>
        <dbReference type="ARBA" id="ARBA00022980"/>
    </source>
</evidence>
<evidence type="ECO:0000256" key="5">
    <source>
        <dbReference type="ARBA" id="ARBA00022884"/>
    </source>
</evidence>
<dbReference type="InterPro" id="IPR023442">
    <property type="entry name" value="Ribosomal_eL24_CS"/>
</dbReference>
<dbReference type="GO" id="GO:0006412">
    <property type="term" value="P:translation"/>
    <property type="evidence" value="ECO:0007669"/>
    <property type="project" value="UniProtKB-UniRule"/>
</dbReference>
<evidence type="ECO:0000256" key="3">
    <source>
        <dbReference type="ARBA" id="ARBA00022730"/>
    </source>
</evidence>
<evidence type="ECO:0000256" key="7">
    <source>
        <dbReference type="ARBA" id="ARBA00023274"/>
    </source>
</evidence>
<dbReference type="PROSITE" id="PS01073">
    <property type="entry name" value="RIBOSOMAL_L24E"/>
    <property type="match status" value="1"/>
</dbReference>
<dbReference type="HAMAP" id="MF_00773">
    <property type="entry name" value="Ribosomal_eL24"/>
    <property type="match status" value="1"/>
</dbReference>
<dbReference type="PANTHER" id="PTHR10792">
    <property type="entry name" value="60S RIBOSOMAL PROTEIN L24"/>
    <property type="match status" value="1"/>
</dbReference>
<dbReference type="InterPro" id="IPR000988">
    <property type="entry name" value="Ribosomal_eL24-rel_N"/>
</dbReference>
<dbReference type="Gene3D" id="2.30.170.20">
    <property type="entry name" value="Ribosomal protein L24e"/>
    <property type="match status" value="1"/>
</dbReference>
<proteinExistence type="inferred from homology"/>
<sequence>MPERRICSFTHEEIEPGTGMMFIKRDGSVFWFKDSKARKNMLKLKRNPRRLKWTRRYEKGGIK</sequence>
<keyword evidence="3 8" id="KW-0699">rRNA-binding</keyword>
<dbReference type="InterPro" id="IPR055345">
    <property type="entry name" value="Ribosomal_eL24-rel_arc"/>
</dbReference>
<dbReference type="CDD" id="cd00472">
    <property type="entry name" value="Ribosomal_L24e_L24"/>
    <property type="match status" value="1"/>
</dbReference>
<evidence type="ECO:0000259" key="9">
    <source>
        <dbReference type="Pfam" id="PF01246"/>
    </source>
</evidence>
<keyword evidence="7 8" id="KW-0687">Ribonucleoprotein</keyword>
<evidence type="ECO:0000313" key="10">
    <source>
        <dbReference type="EMBL" id="AIF05587.1"/>
    </source>
</evidence>
<organism evidence="10">
    <name type="scientific">uncultured marine group II/III euryarchaeote KM3_185_F04</name>
    <dbReference type="NCBI Taxonomy" id="1457949"/>
    <lineage>
        <taxon>Archaea</taxon>
        <taxon>Methanobacteriati</taxon>
        <taxon>Methanobacteriota</taxon>
        <taxon>environmental samples</taxon>
    </lineage>
</organism>
<evidence type="ECO:0000256" key="2">
    <source>
        <dbReference type="ARBA" id="ARBA00022723"/>
    </source>
</evidence>